<sequence>MHNRAKGERVCTSKGTRDRRIRLSADTAIQFYDVQDRLGFEQPSKAIDWLMKKAKVAIDALDATPTMFNYSEAFHRTLYDQNQKIWCHDQARSLDNYPFSNLQKEAKVSIHALDKTTIVNPSAAFHRTRCGQNQQNLSHGQTSSFDNYPFSTLKKEAKVSIDALDATTTMFNPSEAFHRTPCDQNQKAWDHDQTSRFANYSFEHITSINRCETEQENPVIVSGDINLFSAPTTPMDFTCDPSYNTGERFAFANRDPLQSSFPHTSNNEFANDDDGLMGLYFKQEIQVQDENPLLRYQN</sequence>
<dbReference type="PROSITE" id="PS51369">
    <property type="entry name" value="TCP"/>
    <property type="match status" value="1"/>
</dbReference>
<dbReference type="GO" id="GO:0003700">
    <property type="term" value="F:DNA-binding transcription factor activity"/>
    <property type="evidence" value="ECO:0007669"/>
    <property type="project" value="InterPro"/>
</dbReference>
<dbReference type="GO" id="GO:0043565">
    <property type="term" value="F:sequence-specific DNA binding"/>
    <property type="evidence" value="ECO:0007669"/>
    <property type="project" value="TreeGrafter"/>
</dbReference>
<dbReference type="InterPro" id="IPR017887">
    <property type="entry name" value="TF_TCP_subgr"/>
</dbReference>
<evidence type="ECO:0000256" key="2">
    <source>
        <dbReference type="ARBA" id="ARBA00023015"/>
    </source>
</evidence>
<dbReference type="PANTHER" id="PTHR31072:SF93">
    <property type="entry name" value="TRANSCRIPTION FACTOR TCP24"/>
    <property type="match status" value="1"/>
</dbReference>
<reference evidence="7" key="1">
    <citation type="journal article" date="2020" name="Plant">
        <title>TCP and MADS-box transcription factor networks regulate heteromorphic flower type identity in Gerbera hybrida.</title>
        <authorList>
            <person name="Zhao Y."/>
            <person name="Broholm S.K."/>
            <person name="Wang F."/>
            <person name="Rijpkema A.S."/>
            <person name="Lan T."/>
            <person name="Albert V."/>
            <person name="Teeri T.H."/>
            <person name="Elomaa P."/>
        </authorList>
    </citation>
    <scope>NUCLEOTIDE SEQUENCE</scope>
    <source>
        <tissue evidence="7">Inflorescence</tissue>
    </source>
</reference>
<evidence type="ECO:0000256" key="1">
    <source>
        <dbReference type="ARBA" id="ARBA00004123"/>
    </source>
</evidence>
<comment type="subcellular location">
    <subcellularLocation>
        <location evidence="1">Nucleus</location>
    </subcellularLocation>
</comment>
<keyword evidence="4" id="KW-0804">Transcription</keyword>
<name>A0A7M3UI06_GERHY</name>
<accession>A0A7M3UI06</accession>
<dbReference type="PANTHER" id="PTHR31072">
    <property type="entry name" value="TRANSCRIPTION FACTOR TCP4-RELATED"/>
    <property type="match status" value="1"/>
</dbReference>
<evidence type="ECO:0000256" key="4">
    <source>
        <dbReference type="ARBA" id="ARBA00023163"/>
    </source>
</evidence>
<evidence type="ECO:0000256" key="5">
    <source>
        <dbReference type="ARBA" id="ARBA00023242"/>
    </source>
</evidence>
<keyword evidence="2" id="KW-0805">Transcription regulation</keyword>
<organism evidence="7">
    <name type="scientific">Gerbera hybrida</name>
    <name type="common">Daisy</name>
    <dbReference type="NCBI Taxonomy" id="18101"/>
    <lineage>
        <taxon>Eukaryota</taxon>
        <taxon>Viridiplantae</taxon>
        <taxon>Streptophyta</taxon>
        <taxon>Embryophyta</taxon>
        <taxon>Tracheophyta</taxon>
        <taxon>Spermatophyta</taxon>
        <taxon>Magnoliopsida</taxon>
        <taxon>eudicotyledons</taxon>
        <taxon>Gunneridae</taxon>
        <taxon>Pentapetalae</taxon>
        <taxon>asterids</taxon>
        <taxon>campanulids</taxon>
        <taxon>Asterales</taxon>
        <taxon>Asteraceae</taxon>
        <taxon>Mutisioideae</taxon>
        <taxon>Mutisieae</taxon>
        <taxon>Gerbera</taxon>
    </lineage>
</organism>
<proteinExistence type="evidence at transcript level"/>
<evidence type="ECO:0000259" key="6">
    <source>
        <dbReference type="PROSITE" id="PS51369"/>
    </source>
</evidence>
<protein>
    <submittedName>
        <fullName evidence="7">Cincinnata</fullName>
    </submittedName>
</protein>
<dbReference type="InterPro" id="IPR005333">
    <property type="entry name" value="Transcription_factor_TCP"/>
</dbReference>
<evidence type="ECO:0000313" key="7">
    <source>
        <dbReference type="EMBL" id="QOH99221.1"/>
    </source>
</evidence>
<dbReference type="GO" id="GO:0005634">
    <property type="term" value="C:nucleus"/>
    <property type="evidence" value="ECO:0007669"/>
    <property type="project" value="UniProtKB-SubCell"/>
</dbReference>
<gene>
    <name evidence="7" type="primary">CIN5</name>
</gene>
<dbReference type="AlphaFoldDB" id="A0A7M3UI06"/>
<feature type="domain" description="TCP" evidence="6">
    <location>
        <begin position="1"/>
        <end position="61"/>
    </location>
</feature>
<keyword evidence="3" id="KW-0238">DNA-binding</keyword>
<dbReference type="EMBL" id="MT294117">
    <property type="protein sequence ID" value="QOH99221.1"/>
    <property type="molecule type" value="mRNA"/>
</dbReference>
<evidence type="ECO:0000256" key="3">
    <source>
        <dbReference type="ARBA" id="ARBA00023125"/>
    </source>
</evidence>
<keyword evidence="5" id="KW-0539">Nucleus</keyword>
<dbReference type="Pfam" id="PF03634">
    <property type="entry name" value="TCP"/>
    <property type="match status" value="1"/>
</dbReference>